<evidence type="ECO:0000313" key="1">
    <source>
        <dbReference type="EMBL" id="OHV93801.1"/>
    </source>
</evidence>
<dbReference type="AlphaFoldDB" id="A0A1S1U2C3"/>
<sequence length="70" mass="7695">MTHKSKPSALAIALANAPALLNWYKAFKDLTEQFVASEIGRQLLTAAALQVHPIYTWDIWPILGKSLFGG</sequence>
<organism evidence="1 2">
    <name type="scientific">Janthinobacterium lividum</name>
    <dbReference type="NCBI Taxonomy" id="29581"/>
    <lineage>
        <taxon>Bacteria</taxon>
        <taxon>Pseudomonadati</taxon>
        <taxon>Pseudomonadota</taxon>
        <taxon>Betaproteobacteria</taxon>
        <taxon>Burkholderiales</taxon>
        <taxon>Oxalobacteraceae</taxon>
        <taxon>Janthinobacterium</taxon>
    </lineage>
</organism>
<name>A0A1S1U2C3_9BURK</name>
<accession>A0A1S1U2C3</accession>
<proteinExistence type="predicted"/>
<geneLocation type="plasmid" evidence="1">
    <name>pMEG01</name>
</geneLocation>
<dbReference type="EMBL" id="LFKP01000016">
    <property type="protein sequence ID" value="OHV93801.1"/>
    <property type="molecule type" value="Genomic_DNA"/>
</dbReference>
<evidence type="ECO:0000313" key="2">
    <source>
        <dbReference type="Proteomes" id="UP000179840"/>
    </source>
</evidence>
<dbReference type="Proteomes" id="UP000179840">
    <property type="component" value="Unassembled WGS sequence"/>
</dbReference>
<dbReference type="RefSeq" id="WP_071080511.1">
    <property type="nucleotide sequence ID" value="NZ_LFKP01000016.1"/>
</dbReference>
<keyword evidence="1" id="KW-0614">Plasmid</keyword>
<reference evidence="1 2" key="1">
    <citation type="submission" date="2015-06" db="EMBL/GenBank/DDBJ databases">
        <title>Draft genome sequencing of a biphenyl-degrading bacterium, Janthinobacterium lividum MEG1.</title>
        <authorList>
            <person name="Shimodaira J."/>
            <person name="Hatta T."/>
        </authorList>
    </citation>
    <scope>NUCLEOTIDE SEQUENCE [LARGE SCALE GENOMIC DNA]</scope>
    <source>
        <strain evidence="1 2">MEG1</strain>
        <plasmid evidence="1">pMEG01</plasmid>
    </source>
</reference>
<protein>
    <submittedName>
        <fullName evidence="1">Uncharacterized protein</fullName>
    </submittedName>
</protein>
<comment type="caution">
    <text evidence="1">The sequence shown here is derived from an EMBL/GenBank/DDBJ whole genome shotgun (WGS) entry which is preliminary data.</text>
</comment>
<gene>
    <name evidence="1" type="ORF">AKG95_29160</name>
</gene>